<evidence type="ECO:0000313" key="1">
    <source>
        <dbReference type="EMBL" id="WCG22300.1"/>
    </source>
</evidence>
<organism evidence="1 2">
    <name type="scientific">Vagococcus lutrae</name>
    <dbReference type="NCBI Taxonomy" id="81947"/>
    <lineage>
        <taxon>Bacteria</taxon>
        <taxon>Bacillati</taxon>
        <taxon>Bacillota</taxon>
        <taxon>Bacilli</taxon>
        <taxon>Lactobacillales</taxon>
        <taxon>Enterococcaceae</taxon>
        <taxon>Vagococcus</taxon>
    </lineage>
</organism>
<evidence type="ECO:0000313" key="2">
    <source>
        <dbReference type="Proteomes" id="UP001179600"/>
    </source>
</evidence>
<dbReference type="AlphaFoldDB" id="A0AAE9XKI0"/>
<accession>A0AAE9XKI0</accession>
<protein>
    <recommendedName>
        <fullName evidence="3">DUF2187 domain-containing protein</fullName>
    </recommendedName>
</protein>
<dbReference type="RefSeq" id="WP_126761598.1">
    <property type="nucleotide sequence ID" value="NZ_BKBT01000001.1"/>
</dbReference>
<gene>
    <name evidence="1" type="ORF">PML95_07810</name>
</gene>
<reference evidence="1" key="1">
    <citation type="submission" date="2023-01" db="EMBL/GenBank/DDBJ databases">
        <title>Oxazolidinone resistance genes in florfenicol resistant enterococci from beef cattle and veal calves at slaughter.</title>
        <authorList>
            <person name="Biggel M."/>
        </authorList>
    </citation>
    <scope>NUCLEOTIDE SEQUENCE</scope>
    <source>
        <strain evidence="1">K204-1</strain>
    </source>
</reference>
<name>A0AAE9XKI0_9ENTE</name>
<dbReference type="EMBL" id="CP116507">
    <property type="protein sequence ID" value="WCG22300.1"/>
    <property type="molecule type" value="Genomic_DNA"/>
</dbReference>
<evidence type="ECO:0008006" key="3">
    <source>
        <dbReference type="Google" id="ProtNLM"/>
    </source>
</evidence>
<dbReference type="GeneID" id="72384313"/>
<proteinExistence type="predicted"/>
<sequence length="76" mass="8520">MFRPTKKAVSEEGVAFTPETPVTFVHDGEVESGTVFKQLTNSAIIEIDETEDNDDLMFQSEGKLVVSYDDLHIKKD</sequence>
<dbReference type="Proteomes" id="UP001179600">
    <property type="component" value="Chromosome"/>
</dbReference>